<name>A0A9D1SNC6_9FIRM</name>
<gene>
    <name evidence="4" type="ORF">IAD23_03425</name>
</gene>
<feature type="domain" description="FAD dependent oxidoreductase" evidence="2">
    <location>
        <begin position="3"/>
        <end position="351"/>
    </location>
</feature>
<proteinExistence type="predicted"/>
<dbReference type="Pfam" id="PF04324">
    <property type="entry name" value="Fer2_BFD"/>
    <property type="match status" value="1"/>
</dbReference>
<dbReference type="SUPFAM" id="SSF51905">
    <property type="entry name" value="FAD/NAD(P)-binding domain"/>
    <property type="match status" value="1"/>
</dbReference>
<evidence type="ECO:0000313" key="5">
    <source>
        <dbReference type="Proteomes" id="UP000824125"/>
    </source>
</evidence>
<accession>A0A9D1SNC6</accession>
<feature type="region of interest" description="Disordered" evidence="1">
    <location>
        <begin position="455"/>
        <end position="477"/>
    </location>
</feature>
<dbReference type="EMBL" id="DVNM01000018">
    <property type="protein sequence ID" value="HIU68989.1"/>
    <property type="molecule type" value="Genomic_DNA"/>
</dbReference>
<evidence type="ECO:0000256" key="1">
    <source>
        <dbReference type="SAM" id="MobiDB-lite"/>
    </source>
</evidence>
<dbReference type="PANTHER" id="PTHR42720">
    <property type="entry name" value="GLYCEROL-3-PHOSPHATE DEHYDROGENASE"/>
    <property type="match status" value="1"/>
</dbReference>
<protein>
    <submittedName>
        <fullName evidence="4">NAD(P)/FAD-dependent oxidoreductase</fullName>
    </submittedName>
</protein>
<dbReference type="Gene3D" id="1.10.10.1100">
    <property type="entry name" value="BFD-like [2Fe-2S]-binding domain"/>
    <property type="match status" value="1"/>
</dbReference>
<dbReference type="InterPro" id="IPR041854">
    <property type="entry name" value="BFD-like_2Fe2S-bd_dom_sf"/>
</dbReference>
<dbReference type="Gene3D" id="3.50.50.60">
    <property type="entry name" value="FAD/NAD(P)-binding domain"/>
    <property type="match status" value="1"/>
</dbReference>
<dbReference type="Gene3D" id="3.30.9.10">
    <property type="entry name" value="D-Amino Acid Oxidase, subunit A, domain 2"/>
    <property type="match status" value="1"/>
</dbReference>
<dbReference type="CDD" id="cd19946">
    <property type="entry name" value="GlpA-like_Fer2_BFD-like"/>
    <property type="match status" value="1"/>
</dbReference>
<dbReference type="PANTHER" id="PTHR42720:SF1">
    <property type="entry name" value="GLYCEROL 3-PHOSPHATE OXIDASE"/>
    <property type="match status" value="1"/>
</dbReference>
<dbReference type="SUPFAM" id="SSF54373">
    <property type="entry name" value="FAD-linked reductases, C-terminal domain"/>
    <property type="match status" value="1"/>
</dbReference>
<evidence type="ECO:0000313" key="4">
    <source>
        <dbReference type="EMBL" id="HIU68989.1"/>
    </source>
</evidence>
<feature type="domain" description="BFD-like [2Fe-2S]-binding" evidence="3">
    <location>
        <begin position="395"/>
        <end position="449"/>
    </location>
</feature>
<dbReference type="InterPro" id="IPR036188">
    <property type="entry name" value="FAD/NAD-bd_sf"/>
</dbReference>
<comment type="caution">
    <text evidence="4">The sequence shown here is derived from an EMBL/GenBank/DDBJ whole genome shotgun (WGS) entry which is preliminary data.</text>
</comment>
<sequence>MYDVAVIGAGIVGAACAWRLSRCKLNVVLLEKENDVCMGTTRANSAIIHAGYDPKPGTLMAKLNVRGNALCKEICKKLDVPLKETGSLVLAFDDEECEEVRALFARGQQNGVPGLEIWDTQKILQKEPNVAKNVKLALWAPTAAIVNPWEMGLAMAETAVRNGCTLHRSFPVTKIEKTDGGYTLHSGDVAVRARYVISACGVHADEVRSMVSPAPYKIIPTAGEYYLLDKSEGKTVSSVVFQCPSKKGKGVLVAPTVHGNLIVGPTATLKDDRDDTANTAAGMREIREKAVKSVPGVNFRQNIRNFSGVRANSTADDFIIEFADKNFLDVAGIRSPGLTAAPAIAEQAAEMLFAAGLPNEEKEHYTDSRTHIHFNTLDEKAQQEIVQKNPLYGRVICRCETVTEGEIVEAIHSPVPPCSVDGIKRRTGTGMGRCQGGFCGPRVLEILARETETPQTEILQDAQDSYILTGETKTEEK</sequence>
<dbReference type="Proteomes" id="UP000824125">
    <property type="component" value="Unassembled WGS sequence"/>
</dbReference>
<evidence type="ECO:0000259" key="2">
    <source>
        <dbReference type="Pfam" id="PF01266"/>
    </source>
</evidence>
<dbReference type="Pfam" id="PF01266">
    <property type="entry name" value="DAO"/>
    <property type="match status" value="1"/>
</dbReference>
<evidence type="ECO:0000259" key="3">
    <source>
        <dbReference type="Pfam" id="PF04324"/>
    </source>
</evidence>
<organism evidence="4 5">
    <name type="scientific">Candidatus Scybalenecus merdavium</name>
    <dbReference type="NCBI Taxonomy" id="2840939"/>
    <lineage>
        <taxon>Bacteria</taxon>
        <taxon>Bacillati</taxon>
        <taxon>Bacillota</taxon>
        <taxon>Clostridia</taxon>
        <taxon>Eubacteriales</taxon>
        <taxon>Oscillospiraceae</taxon>
        <taxon>Oscillospiraceae incertae sedis</taxon>
        <taxon>Candidatus Scybalenecus</taxon>
    </lineage>
</organism>
<dbReference type="InterPro" id="IPR006076">
    <property type="entry name" value="FAD-dep_OxRdtase"/>
</dbReference>
<dbReference type="InterPro" id="IPR007419">
    <property type="entry name" value="BFD-like_2Fe2S-bd_dom"/>
</dbReference>
<reference evidence="4" key="1">
    <citation type="submission" date="2020-10" db="EMBL/GenBank/DDBJ databases">
        <authorList>
            <person name="Gilroy R."/>
        </authorList>
    </citation>
    <scope>NUCLEOTIDE SEQUENCE</scope>
    <source>
        <strain evidence="4">CHK176-6737</strain>
    </source>
</reference>
<reference evidence="4" key="2">
    <citation type="journal article" date="2021" name="PeerJ">
        <title>Extensive microbial diversity within the chicken gut microbiome revealed by metagenomics and culture.</title>
        <authorList>
            <person name="Gilroy R."/>
            <person name="Ravi A."/>
            <person name="Getino M."/>
            <person name="Pursley I."/>
            <person name="Horton D.L."/>
            <person name="Alikhan N.F."/>
            <person name="Baker D."/>
            <person name="Gharbi K."/>
            <person name="Hall N."/>
            <person name="Watson M."/>
            <person name="Adriaenssens E.M."/>
            <person name="Foster-Nyarko E."/>
            <person name="Jarju S."/>
            <person name="Secka A."/>
            <person name="Antonio M."/>
            <person name="Oren A."/>
            <person name="Chaudhuri R.R."/>
            <person name="La Ragione R."/>
            <person name="Hildebrand F."/>
            <person name="Pallen M.J."/>
        </authorList>
    </citation>
    <scope>NUCLEOTIDE SEQUENCE</scope>
    <source>
        <strain evidence="4">CHK176-6737</strain>
    </source>
</reference>
<dbReference type="InterPro" id="IPR052745">
    <property type="entry name" value="G3P_Oxidase/Oxidoreductase"/>
</dbReference>
<dbReference type="AlphaFoldDB" id="A0A9D1SNC6"/>